<evidence type="ECO:0000256" key="4">
    <source>
        <dbReference type="ARBA" id="ARBA00022679"/>
    </source>
</evidence>
<dbReference type="GO" id="GO:0004370">
    <property type="term" value="F:glycerol kinase activity"/>
    <property type="evidence" value="ECO:0007669"/>
    <property type="project" value="UniProtKB-EC"/>
</dbReference>
<dbReference type="InterPro" id="IPR018485">
    <property type="entry name" value="FGGY_C"/>
</dbReference>
<dbReference type="NCBIfam" id="TIGR01311">
    <property type="entry name" value="glycerol_kin"/>
    <property type="match status" value="1"/>
</dbReference>
<evidence type="ECO:0000256" key="3">
    <source>
        <dbReference type="ARBA" id="ARBA00012099"/>
    </source>
</evidence>
<dbReference type="AlphaFoldDB" id="A0ABD5RRR8"/>
<keyword evidence="8" id="KW-0067">ATP-binding</keyword>
<name>A0ABD5RRR8_9EURY</name>
<dbReference type="Pfam" id="PF00370">
    <property type="entry name" value="FGGY_N"/>
    <property type="match status" value="1"/>
</dbReference>
<comment type="caution">
    <text evidence="14">The sequence shown here is derived from an EMBL/GenBank/DDBJ whole genome shotgun (WGS) entry which is preliminary data.</text>
</comment>
<evidence type="ECO:0000256" key="11">
    <source>
        <dbReference type="RuleBase" id="RU003733"/>
    </source>
</evidence>
<evidence type="ECO:0000256" key="6">
    <source>
        <dbReference type="ARBA" id="ARBA00022777"/>
    </source>
</evidence>
<dbReference type="NCBIfam" id="NF000756">
    <property type="entry name" value="PRK00047.1"/>
    <property type="match status" value="1"/>
</dbReference>
<evidence type="ECO:0000256" key="2">
    <source>
        <dbReference type="ARBA" id="ARBA00009156"/>
    </source>
</evidence>
<proteinExistence type="inferred from homology"/>
<comment type="similarity">
    <text evidence="2 11">Belongs to the FGGY kinase family.</text>
</comment>
<dbReference type="PIRSF" id="PIRSF000538">
    <property type="entry name" value="GlpK"/>
    <property type="match status" value="1"/>
</dbReference>
<keyword evidence="15" id="KW-1185">Reference proteome</keyword>
<dbReference type="InterPro" id="IPR000577">
    <property type="entry name" value="Carb_kinase_FGGY"/>
</dbReference>
<dbReference type="Gene3D" id="3.30.420.40">
    <property type="match status" value="2"/>
</dbReference>
<organism evidence="14 15">
    <name type="scientific">Halomarina salina</name>
    <dbReference type="NCBI Taxonomy" id="1872699"/>
    <lineage>
        <taxon>Archaea</taxon>
        <taxon>Methanobacteriati</taxon>
        <taxon>Methanobacteriota</taxon>
        <taxon>Stenosarchaea group</taxon>
        <taxon>Halobacteria</taxon>
        <taxon>Halobacteriales</taxon>
        <taxon>Natronomonadaceae</taxon>
        <taxon>Halomarina</taxon>
    </lineage>
</organism>
<dbReference type="PROSITE" id="PS00445">
    <property type="entry name" value="FGGY_KINASES_2"/>
    <property type="match status" value="1"/>
</dbReference>
<evidence type="ECO:0000259" key="12">
    <source>
        <dbReference type="Pfam" id="PF00370"/>
    </source>
</evidence>
<dbReference type="GO" id="GO:0006071">
    <property type="term" value="P:glycerol metabolic process"/>
    <property type="evidence" value="ECO:0007669"/>
    <property type="project" value="UniProtKB-KW"/>
</dbReference>
<keyword evidence="7" id="KW-0319">Glycerol metabolism</keyword>
<sequence>MEYVVAVDQSTTGTRAMAVDRSGAVHAREYLEHEQSYPEPGWVEHDATQLLANVNYVLARLRSGFSEDPVALGITNQRETAVAWDAETGQPLAPAIVRQDRRTTDRIDGLADDLRATIRERTGLEPDAYFSATKFERLLDREDHRERARSGEVLVGTVDAWLCWSLGGEHATDVTNASRTMLFDIERCAWDETLCEEFGVPMAALPDVRPSSGSFGETTAQGMFTEPVPIAGVLGDQQAALFGQACFDPGSAKTTYGTGSFLLQHTGEEPVRSDHGLLTTVAYQREGEPPQYALEGSVFTTGAAVEWLADVGIVDDPEECASLAESVESPEGVFGVPAFSGLGAPHWDQRARGTVVGLTRGTTSAHLARATLEAIAFQTRAVAEAMEADSGRSMDALRVDGGAVENDALCRIQADALDVEVVRSAVGETTALGAAYAAGLSVGFWDSTDDLREQWRGDARFVPSDEAVAGRYDRWQEAVERARDWAREE</sequence>
<evidence type="ECO:0000256" key="5">
    <source>
        <dbReference type="ARBA" id="ARBA00022741"/>
    </source>
</evidence>
<dbReference type="PANTHER" id="PTHR10196:SF69">
    <property type="entry name" value="GLYCEROL KINASE"/>
    <property type="match status" value="1"/>
</dbReference>
<accession>A0ABD5RRR8</accession>
<evidence type="ECO:0000259" key="13">
    <source>
        <dbReference type="Pfam" id="PF02782"/>
    </source>
</evidence>
<gene>
    <name evidence="14" type="primary">glpK</name>
    <name evidence="14" type="ORF">ACFPYI_18375</name>
</gene>
<feature type="domain" description="Carbohydrate kinase FGGY C-terminal" evidence="13">
    <location>
        <begin position="253"/>
        <end position="440"/>
    </location>
</feature>
<evidence type="ECO:0000256" key="7">
    <source>
        <dbReference type="ARBA" id="ARBA00022798"/>
    </source>
</evidence>
<dbReference type="Pfam" id="PF02782">
    <property type="entry name" value="FGGY_C"/>
    <property type="match status" value="1"/>
</dbReference>
<evidence type="ECO:0000256" key="1">
    <source>
        <dbReference type="ARBA" id="ARBA00005190"/>
    </source>
</evidence>
<keyword evidence="6 11" id="KW-0418">Kinase</keyword>
<dbReference type="Proteomes" id="UP001596099">
    <property type="component" value="Unassembled WGS sequence"/>
</dbReference>
<dbReference type="GO" id="GO:0005524">
    <property type="term" value="F:ATP binding"/>
    <property type="evidence" value="ECO:0007669"/>
    <property type="project" value="UniProtKB-KW"/>
</dbReference>
<reference evidence="14 15" key="1">
    <citation type="journal article" date="2019" name="Int. J. Syst. Evol. Microbiol.">
        <title>The Global Catalogue of Microorganisms (GCM) 10K type strain sequencing project: providing services to taxonomists for standard genome sequencing and annotation.</title>
        <authorList>
            <consortium name="The Broad Institute Genomics Platform"/>
            <consortium name="The Broad Institute Genome Sequencing Center for Infectious Disease"/>
            <person name="Wu L."/>
            <person name="Ma J."/>
        </authorList>
    </citation>
    <scope>NUCLEOTIDE SEQUENCE [LARGE SCALE GENOMIC DNA]</scope>
    <source>
        <strain evidence="14 15">CGMCC 1.12543</strain>
    </source>
</reference>
<dbReference type="InterPro" id="IPR005999">
    <property type="entry name" value="Glycerol_kin"/>
</dbReference>
<dbReference type="PANTHER" id="PTHR10196">
    <property type="entry name" value="SUGAR KINASE"/>
    <property type="match status" value="1"/>
</dbReference>
<dbReference type="EMBL" id="JBHSQH010000001">
    <property type="protein sequence ID" value="MFC5973301.1"/>
    <property type="molecule type" value="Genomic_DNA"/>
</dbReference>
<protein>
    <recommendedName>
        <fullName evidence="3">glycerol kinase</fullName>
        <ecNumber evidence="3">2.7.1.30</ecNumber>
    </recommendedName>
    <alternativeName>
        <fullName evidence="9">ATP:glycerol 3-phosphotransferase</fullName>
    </alternativeName>
</protein>
<dbReference type="InterPro" id="IPR043129">
    <property type="entry name" value="ATPase_NBD"/>
</dbReference>
<comment type="pathway">
    <text evidence="1">Polyol metabolism; glycerol degradation via glycerol kinase pathway; sn-glycerol 3-phosphate from glycerol: step 1/1.</text>
</comment>
<comment type="catalytic activity">
    <reaction evidence="10">
        <text>glycerol + ATP = sn-glycerol 3-phosphate + ADP + H(+)</text>
        <dbReference type="Rhea" id="RHEA:21644"/>
        <dbReference type="ChEBI" id="CHEBI:15378"/>
        <dbReference type="ChEBI" id="CHEBI:17754"/>
        <dbReference type="ChEBI" id="CHEBI:30616"/>
        <dbReference type="ChEBI" id="CHEBI:57597"/>
        <dbReference type="ChEBI" id="CHEBI:456216"/>
        <dbReference type="EC" id="2.7.1.30"/>
    </reaction>
</comment>
<dbReference type="FunFam" id="3.30.420.40:FF:000007">
    <property type="entry name" value="Glycerol kinase"/>
    <property type="match status" value="1"/>
</dbReference>
<evidence type="ECO:0000313" key="14">
    <source>
        <dbReference type="EMBL" id="MFC5973301.1"/>
    </source>
</evidence>
<dbReference type="RefSeq" id="WP_247417689.1">
    <property type="nucleotide sequence ID" value="NZ_JALLGW010000001.1"/>
</dbReference>
<dbReference type="InterPro" id="IPR018484">
    <property type="entry name" value="FGGY_N"/>
</dbReference>
<dbReference type="EC" id="2.7.1.30" evidence="3"/>
<evidence type="ECO:0000256" key="8">
    <source>
        <dbReference type="ARBA" id="ARBA00022840"/>
    </source>
</evidence>
<dbReference type="SUPFAM" id="SSF53067">
    <property type="entry name" value="Actin-like ATPase domain"/>
    <property type="match status" value="2"/>
</dbReference>
<keyword evidence="4 11" id="KW-0808">Transferase</keyword>
<feature type="domain" description="Carbohydrate kinase FGGY N-terminal" evidence="12">
    <location>
        <begin position="3"/>
        <end position="243"/>
    </location>
</feature>
<dbReference type="CDD" id="cd07769">
    <property type="entry name" value="ASKHA_NBD_FGGY_GK"/>
    <property type="match status" value="1"/>
</dbReference>
<keyword evidence="5" id="KW-0547">Nucleotide-binding</keyword>
<dbReference type="InterPro" id="IPR018483">
    <property type="entry name" value="Carb_kinase_FGGY_CS"/>
</dbReference>
<evidence type="ECO:0000256" key="9">
    <source>
        <dbReference type="ARBA" id="ARBA00043149"/>
    </source>
</evidence>
<evidence type="ECO:0000313" key="15">
    <source>
        <dbReference type="Proteomes" id="UP001596099"/>
    </source>
</evidence>
<evidence type="ECO:0000256" key="10">
    <source>
        <dbReference type="ARBA" id="ARBA00052101"/>
    </source>
</evidence>